<evidence type="ECO:0000256" key="2">
    <source>
        <dbReference type="ARBA" id="ARBA00004651"/>
    </source>
</evidence>
<keyword evidence="6 13" id="KW-0812">Transmembrane</keyword>
<dbReference type="GO" id="GO:0005886">
    <property type="term" value="C:plasma membrane"/>
    <property type="evidence" value="ECO:0007669"/>
    <property type="project" value="UniProtKB-SubCell"/>
</dbReference>
<reference evidence="15 16" key="1">
    <citation type="submission" date="2019-07" db="EMBL/GenBank/DDBJ databases">
        <title>Diversity of Bacteria from Kongsfjorden, Arctic.</title>
        <authorList>
            <person name="Yu Y."/>
        </authorList>
    </citation>
    <scope>NUCLEOTIDE SEQUENCE [LARGE SCALE GENOMIC DNA]</scope>
    <source>
        <strain evidence="15 16">SM1923</strain>
    </source>
</reference>
<dbReference type="GO" id="GO:0020037">
    <property type="term" value="F:heme binding"/>
    <property type="evidence" value="ECO:0007669"/>
    <property type="project" value="TreeGrafter"/>
</dbReference>
<keyword evidence="11 13" id="KW-0472">Membrane</keyword>
<evidence type="ECO:0000313" key="16">
    <source>
        <dbReference type="Proteomes" id="UP000319941"/>
    </source>
</evidence>
<gene>
    <name evidence="15" type="ORF">FQP86_00710</name>
</gene>
<keyword evidence="10" id="KW-0408">Iron</keyword>
<feature type="transmembrane region" description="Helical" evidence="13">
    <location>
        <begin position="12"/>
        <end position="34"/>
    </location>
</feature>
<dbReference type="PANTHER" id="PTHR30529">
    <property type="entry name" value="CYTOCHROME B561"/>
    <property type="match status" value="1"/>
</dbReference>
<dbReference type="PANTHER" id="PTHR30529:SF1">
    <property type="entry name" value="CYTOCHROME B561 HOMOLOG 2"/>
    <property type="match status" value="1"/>
</dbReference>
<evidence type="ECO:0000256" key="7">
    <source>
        <dbReference type="ARBA" id="ARBA00022723"/>
    </source>
</evidence>
<dbReference type="AlphaFoldDB" id="A0A558HWY9"/>
<sequence length="180" mass="20386">MWRNSRRGWGWPVIVMHWLSALAIFGLFALGWWMTSLGYYDSWYKLGPWWHKSVGISLFALTVLRLVWRHLQITPQAHGTRNEQRAAFVGHVLLYVLLLVVMASGYLISTADGRGISVFGLFEMPALITGLKDQATLAGDVHWYASCGLVILSLGHAAAAFKHHLLDGQDTLRRMTWPLR</sequence>
<dbReference type="Proteomes" id="UP000319941">
    <property type="component" value="Unassembled WGS sequence"/>
</dbReference>
<keyword evidence="16" id="KW-1185">Reference proteome</keyword>
<evidence type="ECO:0000256" key="10">
    <source>
        <dbReference type="ARBA" id="ARBA00023004"/>
    </source>
</evidence>
<evidence type="ECO:0000256" key="6">
    <source>
        <dbReference type="ARBA" id="ARBA00022692"/>
    </source>
</evidence>
<evidence type="ECO:0000256" key="11">
    <source>
        <dbReference type="ARBA" id="ARBA00023136"/>
    </source>
</evidence>
<feature type="transmembrane region" description="Helical" evidence="13">
    <location>
        <begin position="49"/>
        <end position="68"/>
    </location>
</feature>
<proteinExistence type="inferred from homology"/>
<evidence type="ECO:0000256" key="13">
    <source>
        <dbReference type="SAM" id="Phobius"/>
    </source>
</evidence>
<dbReference type="OrthoDB" id="9793784at2"/>
<keyword evidence="7" id="KW-0479">Metal-binding</keyword>
<feature type="domain" description="Cytochrome b561 bacterial/Ni-hydrogenase" evidence="14">
    <location>
        <begin position="9"/>
        <end position="176"/>
    </location>
</feature>
<comment type="similarity">
    <text evidence="12">Belongs to the cytochrome b561 family.</text>
</comment>
<keyword evidence="5" id="KW-0349">Heme</keyword>
<evidence type="ECO:0000256" key="3">
    <source>
        <dbReference type="ARBA" id="ARBA00022448"/>
    </source>
</evidence>
<dbReference type="InterPro" id="IPR016174">
    <property type="entry name" value="Di-haem_cyt_TM"/>
</dbReference>
<comment type="subcellular location">
    <subcellularLocation>
        <location evidence="2">Cell membrane</location>
        <topology evidence="2">Multi-pass membrane protein</topology>
    </subcellularLocation>
</comment>
<evidence type="ECO:0000256" key="12">
    <source>
        <dbReference type="ARBA" id="ARBA00037975"/>
    </source>
</evidence>
<dbReference type="EMBL" id="VNFH01000001">
    <property type="protein sequence ID" value="TVU73637.1"/>
    <property type="molecule type" value="Genomic_DNA"/>
</dbReference>
<dbReference type="GO" id="GO:0046872">
    <property type="term" value="F:metal ion binding"/>
    <property type="evidence" value="ECO:0007669"/>
    <property type="project" value="UniProtKB-KW"/>
</dbReference>
<organism evidence="15 16">
    <name type="scientific">Cobetia crustatorum</name>
    <dbReference type="NCBI Taxonomy" id="553385"/>
    <lineage>
        <taxon>Bacteria</taxon>
        <taxon>Pseudomonadati</taxon>
        <taxon>Pseudomonadota</taxon>
        <taxon>Gammaproteobacteria</taxon>
        <taxon>Oceanospirillales</taxon>
        <taxon>Halomonadaceae</taxon>
        <taxon>Cobetia</taxon>
    </lineage>
</organism>
<feature type="transmembrane region" description="Helical" evidence="13">
    <location>
        <begin position="141"/>
        <end position="161"/>
    </location>
</feature>
<protein>
    <submittedName>
        <fullName evidence="15">Cytochrome b</fullName>
    </submittedName>
</protein>
<evidence type="ECO:0000256" key="8">
    <source>
        <dbReference type="ARBA" id="ARBA00022982"/>
    </source>
</evidence>
<evidence type="ECO:0000256" key="5">
    <source>
        <dbReference type="ARBA" id="ARBA00022617"/>
    </source>
</evidence>
<accession>A0A558HWY9</accession>
<keyword evidence="4" id="KW-1003">Cell membrane</keyword>
<evidence type="ECO:0000313" key="15">
    <source>
        <dbReference type="EMBL" id="TVU73637.1"/>
    </source>
</evidence>
<comment type="cofactor">
    <cofactor evidence="1">
        <name>heme b</name>
        <dbReference type="ChEBI" id="CHEBI:60344"/>
    </cofactor>
</comment>
<comment type="caution">
    <text evidence="15">The sequence shown here is derived from an EMBL/GenBank/DDBJ whole genome shotgun (WGS) entry which is preliminary data.</text>
</comment>
<keyword evidence="3" id="KW-0813">Transport</keyword>
<keyword evidence="8" id="KW-0249">Electron transport</keyword>
<dbReference type="RefSeq" id="WP_144726263.1">
    <property type="nucleotide sequence ID" value="NZ_CAWOWR010000001.1"/>
</dbReference>
<evidence type="ECO:0000256" key="4">
    <source>
        <dbReference type="ARBA" id="ARBA00022475"/>
    </source>
</evidence>
<evidence type="ECO:0000259" key="14">
    <source>
        <dbReference type="Pfam" id="PF01292"/>
    </source>
</evidence>
<keyword evidence="9 13" id="KW-1133">Transmembrane helix</keyword>
<evidence type="ECO:0000256" key="1">
    <source>
        <dbReference type="ARBA" id="ARBA00001970"/>
    </source>
</evidence>
<feature type="transmembrane region" description="Helical" evidence="13">
    <location>
        <begin position="88"/>
        <end position="108"/>
    </location>
</feature>
<dbReference type="GO" id="GO:0022904">
    <property type="term" value="P:respiratory electron transport chain"/>
    <property type="evidence" value="ECO:0007669"/>
    <property type="project" value="InterPro"/>
</dbReference>
<dbReference type="Pfam" id="PF01292">
    <property type="entry name" value="Ni_hydr_CYTB"/>
    <property type="match status" value="1"/>
</dbReference>
<evidence type="ECO:0000256" key="9">
    <source>
        <dbReference type="ARBA" id="ARBA00022989"/>
    </source>
</evidence>
<dbReference type="InterPro" id="IPR052168">
    <property type="entry name" value="Cytochrome_b561_oxidase"/>
</dbReference>
<dbReference type="GO" id="GO:0009055">
    <property type="term" value="F:electron transfer activity"/>
    <property type="evidence" value="ECO:0007669"/>
    <property type="project" value="InterPro"/>
</dbReference>
<dbReference type="Gene3D" id="1.20.950.20">
    <property type="entry name" value="Transmembrane di-heme cytochromes, Chain C"/>
    <property type="match status" value="1"/>
</dbReference>
<name>A0A558HWY9_9GAMM</name>
<dbReference type="InterPro" id="IPR011577">
    <property type="entry name" value="Cyt_b561_bac/Ni-Hgenase"/>
</dbReference>
<dbReference type="SUPFAM" id="SSF81342">
    <property type="entry name" value="Transmembrane di-heme cytochromes"/>
    <property type="match status" value="1"/>
</dbReference>